<evidence type="ECO:0000313" key="4">
    <source>
        <dbReference type="EMBL" id="QDU18525.1"/>
    </source>
</evidence>
<feature type="domain" description="Type II/III secretion system secretin-like" evidence="2">
    <location>
        <begin position="416"/>
        <end position="583"/>
    </location>
</feature>
<dbReference type="GO" id="GO:0009306">
    <property type="term" value="P:protein secretion"/>
    <property type="evidence" value="ECO:0007669"/>
    <property type="project" value="InterPro"/>
</dbReference>
<proteinExistence type="inferred from homology"/>
<reference evidence="4 5" key="1">
    <citation type="submission" date="2019-02" db="EMBL/GenBank/DDBJ databases">
        <title>Deep-cultivation of Planctomycetes and their phenomic and genomic characterization uncovers novel biology.</title>
        <authorList>
            <person name="Wiegand S."/>
            <person name="Jogler M."/>
            <person name="Boedeker C."/>
            <person name="Pinto D."/>
            <person name="Vollmers J."/>
            <person name="Rivas-Marin E."/>
            <person name="Kohn T."/>
            <person name="Peeters S.H."/>
            <person name="Heuer A."/>
            <person name="Rast P."/>
            <person name="Oberbeckmann S."/>
            <person name="Bunk B."/>
            <person name="Jeske O."/>
            <person name="Meyerdierks A."/>
            <person name="Storesund J.E."/>
            <person name="Kallscheuer N."/>
            <person name="Luecker S."/>
            <person name="Lage O.M."/>
            <person name="Pohl T."/>
            <person name="Merkel B.J."/>
            <person name="Hornburger P."/>
            <person name="Mueller R.-W."/>
            <person name="Bruemmer F."/>
            <person name="Labrenz M."/>
            <person name="Spormann A.M."/>
            <person name="Op den Camp H."/>
            <person name="Overmann J."/>
            <person name="Amann R."/>
            <person name="Jetten M.S.M."/>
            <person name="Mascher T."/>
            <person name="Medema M.H."/>
            <person name="Devos D.P."/>
            <person name="Kaster A.-K."/>
            <person name="Ovreas L."/>
            <person name="Rohde M."/>
            <person name="Galperin M.Y."/>
            <person name="Jogler C."/>
        </authorList>
    </citation>
    <scope>NUCLEOTIDE SEQUENCE [LARGE SCALE GENOMIC DNA]</scope>
    <source>
        <strain evidence="4 5">ETA_A1</strain>
    </source>
</reference>
<protein>
    <submittedName>
        <fullName evidence="4">Type II secretion system protein D</fullName>
    </submittedName>
</protein>
<dbReference type="GO" id="GO:0015627">
    <property type="term" value="C:type II protein secretion system complex"/>
    <property type="evidence" value="ECO:0007669"/>
    <property type="project" value="TreeGrafter"/>
</dbReference>
<evidence type="ECO:0000259" key="3">
    <source>
        <dbReference type="Pfam" id="PF13629"/>
    </source>
</evidence>
<dbReference type="PANTHER" id="PTHR30332">
    <property type="entry name" value="PROBABLE GENERAL SECRETION PATHWAY PROTEIN D"/>
    <property type="match status" value="1"/>
</dbReference>
<dbReference type="Pfam" id="PF13629">
    <property type="entry name" value="T2SS-T3SS_pil_N"/>
    <property type="match status" value="1"/>
</dbReference>
<comment type="similarity">
    <text evidence="1">Belongs to the bacterial secretin family.</text>
</comment>
<organism evidence="4 5">
    <name type="scientific">Urbifossiella limnaea</name>
    <dbReference type="NCBI Taxonomy" id="2528023"/>
    <lineage>
        <taxon>Bacteria</taxon>
        <taxon>Pseudomonadati</taxon>
        <taxon>Planctomycetota</taxon>
        <taxon>Planctomycetia</taxon>
        <taxon>Gemmatales</taxon>
        <taxon>Gemmataceae</taxon>
        <taxon>Urbifossiella</taxon>
    </lineage>
</organism>
<evidence type="ECO:0000313" key="5">
    <source>
        <dbReference type="Proteomes" id="UP000319576"/>
    </source>
</evidence>
<sequence>MTRTSCPADVPRCTGLVRVGGFAALFLLGAAVLDVGNAAGLAQPPAPEPLRLGIPGPITPAVLQQPMQPLPAPGVLPGAGKGPSPGYIGPLSSPLMSAAPPGLGGSPKLTAAAQEKLAKYVAKLIDPETTLDLAAGQTRVLVLKGTPARVQAGDESIASVNVLSPKELIIQGKGVGATVLNIWFADPNDPAKTESLSYLVRVFPDPEAKERLDRAYQALEADLNKFFPDSRVKLRVLGDKLVVSGRVRDFVQGGQVLQVVRSNMQGAGGTAGGVTPIAGGGVAGQVPVLSPPGGPTDPTGATQAPSLDVFRNAGGPNVINLLEVAGEQQVMLRVVVAEVNRAAARTVGLNFAVTTNQGLTVFANKTGPVIGGLPGVSGLGGLGGFGGAGGQIAQGGAIANLPFVTDAGRLPFALAALKTLSYAKSLAEPNLVAMNGQSANFLAGGQFPVPIIGGFGGGAFGGGGLQGVQFVPYGVQLSFTPFITDRDRIRLVLNAAVSSRDLNSGTNIGGGTVAGLNTRQVNTTVELRQGETLAVAGLIQTNHGADSSRVPFIGDIPGLGQLTGVTKTSAGEQELVIFLTPELARPLDADQHVTLPGHEILDPTDVEFYLFGRIEGHCRDFRSPIRTDCSRIKQFYRAEGVNLAGPTGYTPLP</sequence>
<dbReference type="KEGG" id="uli:ETAA1_04150"/>
<dbReference type="AlphaFoldDB" id="A0A517XLZ3"/>
<accession>A0A517XLZ3</accession>
<feature type="domain" description="Pilus formation protein N-terminal" evidence="3">
    <location>
        <begin position="128"/>
        <end position="189"/>
    </location>
</feature>
<dbReference type="RefSeq" id="WP_145233879.1">
    <property type="nucleotide sequence ID" value="NZ_CP036273.1"/>
</dbReference>
<dbReference type="InterPro" id="IPR001775">
    <property type="entry name" value="GspD/PilQ"/>
</dbReference>
<evidence type="ECO:0000259" key="2">
    <source>
        <dbReference type="Pfam" id="PF00263"/>
    </source>
</evidence>
<dbReference type="PANTHER" id="PTHR30332:SF17">
    <property type="entry name" value="TYPE IV PILIATION SYSTEM PROTEIN DR_0774-RELATED"/>
    <property type="match status" value="1"/>
</dbReference>
<evidence type="ECO:0000256" key="1">
    <source>
        <dbReference type="RuleBase" id="RU004003"/>
    </source>
</evidence>
<dbReference type="EMBL" id="CP036273">
    <property type="protein sequence ID" value="QDU18525.1"/>
    <property type="molecule type" value="Genomic_DNA"/>
</dbReference>
<keyword evidence="5" id="KW-1185">Reference proteome</keyword>
<gene>
    <name evidence="4" type="primary">outD</name>
    <name evidence="4" type="ORF">ETAA1_04150</name>
</gene>
<name>A0A517XLZ3_9BACT</name>
<dbReference type="PRINTS" id="PR00811">
    <property type="entry name" value="BCTERIALGSPD"/>
</dbReference>
<dbReference type="InterPro" id="IPR004846">
    <property type="entry name" value="T2SS/T3SS_dom"/>
</dbReference>
<dbReference type="Proteomes" id="UP000319576">
    <property type="component" value="Chromosome"/>
</dbReference>
<dbReference type="InterPro" id="IPR050810">
    <property type="entry name" value="Bact_Secretion_Sys_Channel"/>
</dbReference>
<dbReference type="InterPro" id="IPR032789">
    <property type="entry name" value="T2SS-T3SS_pil_N"/>
</dbReference>
<dbReference type="Pfam" id="PF00263">
    <property type="entry name" value="Secretin"/>
    <property type="match status" value="1"/>
</dbReference>
<dbReference type="OrthoDB" id="9775455at2"/>